<name>A0AAE0NSV9_9PEZI</name>
<sequence>MSTARLRKTFRYPTDDEDDELADVSDVMDEQEQESLILRLAEQNRQRNDQFRHLLLALPGIATIPYLLETFRSPTSLANLLSILALSSLSATAILIYRLPPTQTGIAMLDSWSHSHSHSQGPSSPPPSSSLLDREKYEYDDDDDADGPSGGNSGGFPLSTLNRNTSNRQKRRSRHHRPGLLATGIPSFFSPQQRSPLETFLPYLNAFLCVVVAIVGMLNHRAATTTATRTTGGGGLAGLGNLSGVVYAVTIMAKVFMAGVDPERELGGLRYEYKGA</sequence>
<feature type="transmembrane region" description="Helical" evidence="2">
    <location>
        <begin position="238"/>
        <end position="260"/>
    </location>
</feature>
<reference evidence="3" key="1">
    <citation type="journal article" date="2023" name="Mol. Phylogenet. Evol.">
        <title>Genome-scale phylogeny and comparative genomics of the fungal order Sordariales.</title>
        <authorList>
            <person name="Hensen N."/>
            <person name="Bonometti L."/>
            <person name="Westerberg I."/>
            <person name="Brannstrom I.O."/>
            <person name="Guillou S."/>
            <person name="Cros-Aarteil S."/>
            <person name="Calhoun S."/>
            <person name="Haridas S."/>
            <person name="Kuo A."/>
            <person name="Mondo S."/>
            <person name="Pangilinan J."/>
            <person name="Riley R."/>
            <person name="LaButti K."/>
            <person name="Andreopoulos B."/>
            <person name="Lipzen A."/>
            <person name="Chen C."/>
            <person name="Yan M."/>
            <person name="Daum C."/>
            <person name="Ng V."/>
            <person name="Clum A."/>
            <person name="Steindorff A."/>
            <person name="Ohm R.A."/>
            <person name="Martin F."/>
            <person name="Silar P."/>
            <person name="Natvig D.O."/>
            <person name="Lalanne C."/>
            <person name="Gautier V."/>
            <person name="Ament-Velasquez S.L."/>
            <person name="Kruys A."/>
            <person name="Hutchinson M.I."/>
            <person name="Powell A.J."/>
            <person name="Barry K."/>
            <person name="Miller A.N."/>
            <person name="Grigoriev I.V."/>
            <person name="Debuchy R."/>
            <person name="Gladieux P."/>
            <person name="Hiltunen Thoren M."/>
            <person name="Johannesson H."/>
        </authorList>
    </citation>
    <scope>NUCLEOTIDE SEQUENCE</scope>
    <source>
        <strain evidence="3">CBS 232.78</strain>
    </source>
</reference>
<evidence type="ECO:0000313" key="3">
    <source>
        <dbReference type="EMBL" id="KAK3387057.1"/>
    </source>
</evidence>
<feature type="transmembrane region" description="Helical" evidence="2">
    <location>
        <begin position="200"/>
        <end position="218"/>
    </location>
</feature>
<protein>
    <submittedName>
        <fullName evidence="3">Uncharacterized protein</fullName>
    </submittedName>
</protein>
<feature type="compositionally biased region" description="Basic residues" evidence="1">
    <location>
        <begin position="168"/>
        <end position="178"/>
    </location>
</feature>
<organism evidence="3 4">
    <name type="scientific">Podospora didyma</name>
    <dbReference type="NCBI Taxonomy" id="330526"/>
    <lineage>
        <taxon>Eukaryota</taxon>
        <taxon>Fungi</taxon>
        <taxon>Dikarya</taxon>
        <taxon>Ascomycota</taxon>
        <taxon>Pezizomycotina</taxon>
        <taxon>Sordariomycetes</taxon>
        <taxon>Sordariomycetidae</taxon>
        <taxon>Sordariales</taxon>
        <taxon>Podosporaceae</taxon>
        <taxon>Podospora</taxon>
    </lineage>
</organism>
<accession>A0AAE0NSV9</accession>
<proteinExistence type="predicted"/>
<keyword evidence="4" id="KW-1185">Reference proteome</keyword>
<comment type="caution">
    <text evidence="3">The sequence shown here is derived from an EMBL/GenBank/DDBJ whole genome shotgun (WGS) entry which is preliminary data.</text>
</comment>
<gene>
    <name evidence="3" type="ORF">B0H63DRAFT_469021</name>
</gene>
<evidence type="ECO:0000256" key="1">
    <source>
        <dbReference type="SAM" id="MobiDB-lite"/>
    </source>
</evidence>
<evidence type="ECO:0000313" key="4">
    <source>
        <dbReference type="Proteomes" id="UP001285441"/>
    </source>
</evidence>
<feature type="region of interest" description="Disordered" evidence="1">
    <location>
        <begin position="113"/>
        <end position="185"/>
    </location>
</feature>
<dbReference type="AlphaFoldDB" id="A0AAE0NSV9"/>
<keyword evidence="2" id="KW-1133">Transmembrane helix</keyword>
<feature type="compositionally biased region" description="Low complexity" evidence="1">
    <location>
        <begin position="113"/>
        <end position="122"/>
    </location>
</feature>
<feature type="transmembrane region" description="Helical" evidence="2">
    <location>
        <begin position="80"/>
        <end position="99"/>
    </location>
</feature>
<keyword evidence="2" id="KW-0472">Membrane</keyword>
<dbReference type="EMBL" id="JAULSW010000003">
    <property type="protein sequence ID" value="KAK3387057.1"/>
    <property type="molecule type" value="Genomic_DNA"/>
</dbReference>
<keyword evidence="2" id="KW-0812">Transmembrane</keyword>
<reference evidence="3" key="2">
    <citation type="submission" date="2023-06" db="EMBL/GenBank/DDBJ databases">
        <authorList>
            <consortium name="Lawrence Berkeley National Laboratory"/>
            <person name="Haridas S."/>
            <person name="Hensen N."/>
            <person name="Bonometti L."/>
            <person name="Westerberg I."/>
            <person name="Brannstrom I.O."/>
            <person name="Guillou S."/>
            <person name="Cros-Aarteil S."/>
            <person name="Calhoun S."/>
            <person name="Kuo A."/>
            <person name="Mondo S."/>
            <person name="Pangilinan J."/>
            <person name="Riley R."/>
            <person name="LaButti K."/>
            <person name="Andreopoulos B."/>
            <person name="Lipzen A."/>
            <person name="Chen C."/>
            <person name="Yanf M."/>
            <person name="Daum C."/>
            <person name="Ng V."/>
            <person name="Clum A."/>
            <person name="Steindorff A."/>
            <person name="Ohm R."/>
            <person name="Martin F."/>
            <person name="Silar P."/>
            <person name="Natvig D."/>
            <person name="Lalanne C."/>
            <person name="Gautier V."/>
            <person name="Ament-velasquez S.L."/>
            <person name="Kruys A."/>
            <person name="Hutchinson M.I."/>
            <person name="Powell A.J."/>
            <person name="Barry K."/>
            <person name="Miller A.N."/>
            <person name="Grigoriev I.V."/>
            <person name="Debuchy R."/>
            <person name="Gladieux P."/>
            <person name="Thoren M.H."/>
            <person name="Johannesson H."/>
        </authorList>
    </citation>
    <scope>NUCLEOTIDE SEQUENCE</scope>
    <source>
        <strain evidence="3">CBS 232.78</strain>
    </source>
</reference>
<dbReference type="Proteomes" id="UP001285441">
    <property type="component" value="Unassembled WGS sequence"/>
</dbReference>
<evidence type="ECO:0000256" key="2">
    <source>
        <dbReference type="SAM" id="Phobius"/>
    </source>
</evidence>